<protein>
    <recommendedName>
        <fullName evidence="3">Phage protein</fullName>
    </recommendedName>
</protein>
<name>A0ABM7QR12_LATCU</name>
<gene>
    <name evidence="1" type="ORF">LTWDN19_00560</name>
</gene>
<accession>A0ABM7QR12</accession>
<evidence type="ECO:0000313" key="1">
    <source>
        <dbReference type="EMBL" id="BCX29489.1"/>
    </source>
</evidence>
<dbReference type="RefSeq" id="WP_221276542.1">
    <property type="nucleotide sequence ID" value="NZ_AP024685.1"/>
</dbReference>
<proteinExistence type="predicted"/>
<keyword evidence="2" id="KW-1185">Reference proteome</keyword>
<organism evidence="1 2">
    <name type="scientific">Latilactobacillus curvatus</name>
    <name type="common">Lactobacillus curvatus</name>
    <dbReference type="NCBI Taxonomy" id="28038"/>
    <lineage>
        <taxon>Bacteria</taxon>
        <taxon>Bacillati</taxon>
        <taxon>Bacillota</taxon>
        <taxon>Bacilli</taxon>
        <taxon>Lactobacillales</taxon>
        <taxon>Lactobacillaceae</taxon>
        <taxon>Latilactobacillus</taxon>
    </lineage>
</organism>
<evidence type="ECO:0000313" key="2">
    <source>
        <dbReference type="Proteomes" id="UP000825100"/>
    </source>
</evidence>
<evidence type="ECO:0008006" key="3">
    <source>
        <dbReference type="Google" id="ProtNLM"/>
    </source>
</evidence>
<dbReference type="EMBL" id="AP024685">
    <property type="protein sequence ID" value="BCX29489.1"/>
    <property type="molecule type" value="Genomic_DNA"/>
</dbReference>
<sequence>MGVEISGFDEMSNKLDNMVKNAEKINGEHSYEISEILSDSFMQKSTRFSNANLFLSEIGIYNNDDLEAYPDDKMDAYVSKETDFSTWQDMLGEAAREFVAKQLGF</sequence>
<reference evidence="1 2" key="1">
    <citation type="submission" date="2021-05" db="EMBL/GenBank/DDBJ databases">
        <title>Complete Genome Sequence of Latilactobacillus sp. Strain WDN19, a High D-Aspartate-producing Lactic Acid Bacterium Isolated from a Japanese Pickle.</title>
        <authorList>
            <person name="Kajitani K."/>
            <person name="Takahashi S."/>
        </authorList>
    </citation>
    <scope>NUCLEOTIDE SEQUENCE [LARGE SCALE GENOMIC DNA]</scope>
    <source>
        <strain evidence="1 2">WDN19</strain>
    </source>
</reference>
<dbReference type="Proteomes" id="UP000825100">
    <property type="component" value="Chromosome"/>
</dbReference>